<evidence type="ECO:0008006" key="4">
    <source>
        <dbReference type="Google" id="ProtNLM"/>
    </source>
</evidence>
<dbReference type="Gramene" id="MELO3C008555.2.1">
    <property type="protein sequence ID" value="MELO3C008555.2.1"/>
    <property type="gene ID" value="MELO3C008555.2"/>
</dbReference>
<sequence length="220" mass="24365">LLLLLLCSRAVSILPSATSKSPYSSLFSPPFFVSVMTLFLFSPFFFFFFIFFASPLIAAPDPSTIYDHLHLHGLPIGLLPKNITKFSIDSSTGRFHVFLDQPCNAKFENEVHYDFNVSGRLSYGQIAELAGISSQELFLWFPVKGIRVDLSSSGVIHFDVGVVDKQFSLSLFESPPDCTAADPVDQSFAFNAASLDTDRPFSTKEAQNLQLEDSELRATS</sequence>
<dbReference type="InterPro" id="IPR007493">
    <property type="entry name" value="DUF538"/>
</dbReference>
<dbReference type="SUPFAM" id="SSF141562">
    <property type="entry name" value="At5g01610-like"/>
    <property type="match status" value="1"/>
</dbReference>
<organism evidence="3">
    <name type="scientific">Cucumis melo</name>
    <name type="common">Muskmelon</name>
    <dbReference type="NCBI Taxonomy" id="3656"/>
    <lineage>
        <taxon>Eukaryota</taxon>
        <taxon>Viridiplantae</taxon>
        <taxon>Streptophyta</taxon>
        <taxon>Embryophyta</taxon>
        <taxon>Tracheophyta</taxon>
        <taxon>Spermatophyta</taxon>
        <taxon>Magnoliopsida</taxon>
        <taxon>eudicotyledons</taxon>
        <taxon>Gunneridae</taxon>
        <taxon>Pentapetalae</taxon>
        <taxon>rosids</taxon>
        <taxon>fabids</taxon>
        <taxon>Cucurbitales</taxon>
        <taxon>Cucurbitaceae</taxon>
        <taxon>Benincaseae</taxon>
        <taxon>Cucumis</taxon>
    </lineage>
</organism>
<feature type="signal peptide" evidence="2">
    <location>
        <begin position="1"/>
        <end position="19"/>
    </location>
</feature>
<dbReference type="Gene3D" id="2.30.240.10">
    <property type="entry name" value="At5g01610-like"/>
    <property type="match status" value="1"/>
</dbReference>
<name>A0A9I9CUF4_CUCME</name>
<dbReference type="PANTHER" id="PTHR31676:SF115">
    <property type="entry name" value="DUF538 DOMAIN-CONTAINING PROTEIN"/>
    <property type="match status" value="1"/>
</dbReference>
<proteinExistence type="predicted"/>
<dbReference type="AlphaFoldDB" id="A0A9I9CUF4"/>
<dbReference type="Pfam" id="PF04398">
    <property type="entry name" value="DUF538"/>
    <property type="match status" value="1"/>
</dbReference>
<keyword evidence="2" id="KW-0732">Signal</keyword>
<dbReference type="EnsemblPlants" id="MELO3C008555.2.1">
    <property type="protein sequence ID" value="MELO3C008555.2.1"/>
    <property type="gene ID" value="MELO3C008555.2"/>
</dbReference>
<dbReference type="PANTHER" id="PTHR31676">
    <property type="entry name" value="T31J12.3 PROTEIN-RELATED"/>
    <property type="match status" value="1"/>
</dbReference>
<protein>
    <recommendedName>
        <fullName evidence="4">DUF538 domain-containing protein</fullName>
    </recommendedName>
</protein>
<keyword evidence="1" id="KW-1133">Transmembrane helix</keyword>
<feature type="transmembrane region" description="Helical" evidence="1">
    <location>
        <begin position="29"/>
        <end position="53"/>
    </location>
</feature>
<evidence type="ECO:0000256" key="1">
    <source>
        <dbReference type="SAM" id="Phobius"/>
    </source>
</evidence>
<dbReference type="FunFam" id="2.30.240.10:FF:000002">
    <property type="entry name" value="Uncharacterized protein At3g07460"/>
    <property type="match status" value="1"/>
</dbReference>
<evidence type="ECO:0000313" key="3">
    <source>
        <dbReference type="EnsemblPlants" id="MELO3C008555.2.1"/>
    </source>
</evidence>
<keyword evidence="1" id="KW-0812">Transmembrane</keyword>
<accession>A0A9I9CUF4</accession>
<reference evidence="3" key="1">
    <citation type="submission" date="2023-03" db="UniProtKB">
        <authorList>
            <consortium name="EnsemblPlants"/>
        </authorList>
    </citation>
    <scope>IDENTIFICATION</scope>
</reference>
<evidence type="ECO:0000256" key="2">
    <source>
        <dbReference type="SAM" id="SignalP"/>
    </source>
</evidence>
<feature type="chain" id="PRO_5039928897" description="DUF538 domain-containing protein" evidence="2">
    <location>
        <begin position="20"/>
        <end position="220"/>
    </location>
</feature>
<keyword evidence="1" id="KW-0472">Membrane</keyword>
<dbReference type="InterPro" id="IPR036758">
    <property type="entry name" value="At5g01610-like"/>
</dbReference>